<keyword evidence="4" id="KW-1185">Reference proteome</keyword>
<evidence type="ECO:0000313" key="5">
    <source>
        <dbReference type="Proteomes" id="UP000296079"/>
    </source>
</evidence>
<dbReference type="Proteomes" id="UP000008210">
    <property type="component" value="Chromosome 2"/>
</dbReference>
<reference evidence="3 5" key="2">
    <citation type="submission" date="2019-04" db="EMBL/GenBank/DDBJ databases">
        <title>Long-read de novo sequencing of Cupriavidus necator H16.</title>
        <authorList>
            <person name="Little G.T."/>
            <person name="Ehsaan M."/>
            <person name="Arenas-Lopez C."/>
            <person name="Jawed K."/>
            <person name="Winzer K."/>
            <person name="Kovacs K."/>
            <person name="Malys N."/>
            <person name="Minton N.P."/>
        </authorList>
    </citation>
    <scope>NUCLEOTIDE SEQUENCE [LARGE SCALE GENOMIC DNA]</scope>
    <source>
        <strain evidence="3 5">H16</strain>
    </source>
</reference>
<dbReference type="RefSeq" id="WP_011617148.1">
    <property type="nucleotide sequence ID" value="NC_008314.1"/>
</dbReference>
<keyword evidence="1" id="KW-0812">Transmembrane</keyword>
<organism evidence="2 4">
    <name type="scientific">Cupriavidus necator (strain ATCC 17699 / DSM 428 / KCTC 22496 / NCIMB 10442 / H16 / Stanier 337)</name>
    <name type="common">Ralstonia eutropha</name>
    <dbReference type="NCBI Taxonomy" id="381666"/>
    <lineage>
        <taxon>Bacteria</taxon>
        <taxon>Pseudomonadati</taxon>
        <taxon>Pseudomonadota</taxon>
        <taxon>Betaproteobacteria</taxon>
        <taxon>Burkholderiales</taxon>
        <taxon>Burkholderiaceae</taxon>
        <taxon>Cupriavidus</taxon>
    </lineage>
</organism>
<evidence type="ECO:0000256" key="1">
    <source>
        <dbReference type="SAM" id="Phobius"/>
    </source>
</evidence>
<dbReference type="EMBL" id="AM260480">
    <property type="protein sequence ID" value="CAJ96108.1"/>
    <property type="molecule type" value="Genomic_DNA"/>
</dbReference>
<protein>
    <submittedName>
        <fullName evidence="2">Uncharacterized protein</fullName>
    </submittedName>
</protein>
<evidence type="ECO:0000313" key="4">
    <source>
        <dbReference type="Proteomes" id="UP000008210"/>
    </source>
</evidence>
<keyword evidence="1" id="KW-0472">Membrane</keyword>
<dbReference type="EMBL" id="CP039288">
    <property type="protein sequence ID" value="QCC03975.1"/>
    <property type="molecule type" value="Genomic_DNA"/>
</dbReference>
<evidence type="ECO:0000313" key="2">
    <source>
        <dbReference type="EMBL" id="CAJ96108.1"/>
    </source>
</evidence>
<proteinExistence type="predicted"/>
<reference evidence="2 4" key="1">
    <citation type="journal article" date="2006" name="Nat. Biotechnol.">
        <title>Genome sequence of the bioplastic-producing 'Knallgas' bacterium Ralstonia eutropha H16.</title>
        <authorList>
            <person name="Pohlmann A."/>
            <person name="Fricke W.F."/>
            <person name="Reinecke F."/>
            <person name="Kusian B."/>
            <person name="Liesegang H."/>
            <person name="Cramm R."/>
            <person name="Eitinger T."/>
            <person name="Ewering C."/>
            <person name="Potter M."/>
            <person name="Schwartz E."/>
            <person name="Strittmatter A."/>
            <person name="Voss I."/>
            <person name="Gottschalk G."/>
            <person name="Steinbuechel A."/>
            <person name="Friedrich B."/>
            <person name="Bowien B."/>
        </authorList>
    </citation>
    <scope>NUCLEOTIDE SEQUENCE [LARGE SCALE GENOMIC DNA]</scope>
    <source>
        <strain evidence="4">ATCC 17699 / DSM 428 / KCTC 22496 / NCIMB 10442 / H16 / Stanier 337</strain>
        <strain evidence="2">H16</strain>
    </source>
</reference>
<name>Q0K1L6_CUPNH</name>
<evidence type="ECO:0000313" key="3">
    <source>
        <dbReference type="EMBL" id="QCC03975.1"/>
    </source>
</evidence>
<sequence>MGDWTDSIQPQSYYTDPMVSAAPDASDLNPLAQSGADLLKYGLSRLIDVQTVRALQNTNTAAVITPGGAVLTTAPRGSTPAAALFGGGLMPLLVAGAVIYLLAGKP</sequence>
<dbReference type="Proteomes" id="UP000296079">
    <property type="component" value="Chromosome 2"/>
</dbReference>
<accession>Q0K1L6</accession>
<dbReference type="OrthoDB" id="8970219at2"/>
<dbReference type="KEGG" id="reh:H16_B1318"/>
<dbReference type="STRING" id="381666.H16_B1318"/>
<gene>
    <name evidence="2" type="ordered locus">H16_B1318</name>
    <name evidence="3" type="ORF">E6A55_25860</name>
</gene>
<dbReference type="AlphaFoldDB" id="Q0K1L6"/>
<feature type="transmembrane region" description="Helical" evidence="1">
    <location>
        <begin position="81"/>
        <end position="103"/>
    </location>
</feature>
<dbReference type="HOGENOM" id="CLU_2218699_0_0_4"/>
<keyword evidence="1" id="KW-1133">Transmembrane helix</keyword>